<keyword evidence="2" id="KW-1017">Isopeptide bond</keyword>
<keyword evidence="3" id="KW-0832">Ubl conjugation</keyword>
<feature type="region of interest" description="Disordered" evidence="6">
    <location>
        <begin position="1303"/>
        <end position="1345"/>
    </location>
</feature>
<sequence length="1345" mass="153403">MRLKRTSQKPENEELTQRKRQKIISDDSFSKTLAECGLELHESPEECVTSHETIVIIRNLKKTLQKHTDYPANVAEFYSNFEKRCRDIDDFKHYLFPNIVRKTDNSECPVSDSLVKILLSVPVLQKKLIDFIFEKAISLAADGKLIQMILKCFSSLDYIVDSNKISIHLIDLLDVTDEHTVRLEIITAIPDIVGDQEHENIAGEMSRILSNDPDLVPAILDCLSYLCLSDDQYERLQKKTLNILNTISKCKNFSNFVKFLLIPGRTSDSAYVEVAQGLRNALCWSTSIDKPEEIVSSQVLTATAIRNSIVSSKVIATAWLKAVSTSARSTDHRPIDFVIMVILYSTSEERQKSLESLIRKEIKSNILNEELLDEAFEKFKPILKDYLKHLISLTNSLLDIKAEPVIQNFASHLYILMFSKLEEFCQTLVAELLQLGLDSKQCVKNMLSILNKVASKDMSILKPQSVQMLKLLDHMDDMTLPEIRAVMNLLCGLAYSYENSVIRDDIHMIIRKELGSSNPTIKIQGILAGIHAVKYLMASKDGEDLSIDSEIDTSVNQLIQGDLREAAQIIESISCHTRQYPDMIAFFYDELCKIIQSSSYINKCFLNWLTDAVTNDLQRNFLDNGLKEKSINGLNLDTQYCLNSDSEIDEVIAINIAGVTLQAQEDVNIQILSPLFLLVQTLHVRKYNGELSQIDALLGSPVVMPIFDVDSIEDMSSNTVSNILDCQIHCANWFREIINAFASQNDAVLKTKIFSRVAHLRKLENLISTILYKINFTYKPPVNICSLKNINNEHTTKLGTKKQNVKQKNPKSTNDESVLLETLKSQSTGNNNKIVIKNKIGLVQNVIFRPFTLSILNLLNNYLTDINTDDELSLNFENLPFILKCINCSIENVLISRIKRKTFLTKQNSADTYDSVKAEDCARSINKILPKIIHHVKFITTHLDKSLTSNKDDNEELLMSDENSDYILSLEYIFNIFTIYFKWIGFKIQHKGLLETSLREIANLDKDNSTFIQNLLVTCAKYFQEHEKYCVQITTAVALLGVVNALQEHSSNSTVIMILRKMAKYFLSREWKSATGAAEKGLFFNQSIDTFVQLNLKLIEISELKNIILLLENDVRNLKDRKSTLTLYPSINKSNLHILYRNLGDALYESAKISSNKGLTNLEHLDLWRDVVFIMKHMSELAKILQNRNMLIAFFKKTLPIIRLFVQLGMPIIQLECKNERREKEIKEILETLQQSTRFLRTLDGHFRKKKDKALLGKVPYMKQLLETLIYKVKELVEANPGFGVFWIGTLKKKNIDGEVIKTQQSVESDESAEDDDEQLADDDDDDTYNIVLSPNSRSERSETV</sequence>
<evidence type="ECO:0000256" key="1">
    <source>
        <dbReference type="ARBA" id="ARBA00004123"/>
    </source>
</evidence>
<dbReference type="InterPro" id="IPR029448">
    <property type="entry name" value="FANCD2"/>
</dbReference>
<reference evidence="7" key="1">
    <citation type="submission" date="2025-05" db="UniProtKB">
        <authorList>
            <consortium name="RefSeq"/>
        </authorList>
    </citation>
    <scope>NUCLEOTIDE SEQUENCE [LARGE SCALE GENOMIC DNA]</scope>
</reference>
<feature type="compositionally biased region" description="Acidic residues" evidence="6">
    <location>
        <begin position="1308"/>
        <end position="1328"/>
    </location>
</feature>
<protein>
    <submittedName>
        <fullName evidence="8">Fanconi anemia group D2 protein</fullName>
    </submittedName>
</protein>
<dbReference type="InterPro" id="IPR001611">
    <property type="entry name" value="Leu-rich_rpt"/>
</dbReference>
<evidence type="ECO:0000256" key="5">
    <source>
        <dbReference type="ARBA" id="ARBA00093456"/>
    </source>
</evidence>
<dbReference type="RefSeq" id="XP_023941622.2">
    <property type="nucleotide sequence ID" value="XM_024085854.2"/>
</dbReference>
<reference evidence="8" key="2">
    <citation type="submission" date="2025-08" db="UniProtKB">
        <authorList>
            <consortium name="RefSeq"/>
        </authorList>
    </citation>
    <scope>IDENTIFICATION</scope>
</reference>
<evidence type="ECO:0000256" key="6">
    <source>
        <dbReference type="SAM" id="MobiDB-lite"/>
    </source>
</evidence>
<evidence type="ECO:0000313" key="7">
    <source>
        <dbReference type="Proteomes" id="UP001652582"/>
    </source>
</evidence>
<keyword evidence="4" id="KW-0539">Nucleus</keyword>
<evidence type="ECO:0000313" key="8">
    <source>
        <dbReference type="RefSeq" id="XP_023941622.2"/>
    </source>
</evidence>
<evidence type="ECO:0000256" key="2">
    <source>
        <dbReference type="ARBA" id="ARBA00022499"/>
    </source>
</evidence>
<dbReference type="KEGG" id="bany:112048356"/>
<comment type="similarity">
    <text evidence="5">Belongs to the Fanconi anemia protein FANCD2 family.</text>
</comment>
<dbReference type="GeneID" id="112048356"/>
<keyword evidence="7" id="KW-1185">Reference proteome</keyword>
<dbReference type="GO" id="GO:0000793">
    <property type="term" value="C:condensed chromosome"/>
    <property type="evidence" value="ECO:0007669"/>
    <property type="project" value="TreeGrafter"/>
</dbReference>
<proteinExistence type="inferred from homology"/>
<dbReference type="GO" id="GO:1990918">
    <property type="term" value="P:double-strand break repair involved in meiotic recombination"/>
    <property type="evidence" value="ECO:0007669"/>
    <property type="project" value="TreeGrafter"/>
</dbReference>
<dbReference type="PROSITE" id="PS51450">
    <property type="entry name" value="LRR"/>
    <property type="match status" value="1"/>
</dbReference>
<dbReference type="GO" id="GO:0036297">
    <property type="term" value="P:interstrand cross-link repair"/>
    <property type="evidence" value="ECO:0007669"/>
    <property type="project" value="TreeGrafter"/>
</dbReference>
<dbReference type="PANTHER" id="PTHR32086">
    <property type="entry name" value="FANCONI ANEMIA GROUP D2 PROTEIN"/>
    <property type="match status" value="1"/>
</dbReference>
<evidence type="ECO:0000256" key="4">
    <source>
        <dbReference type="ARBA" id="ARBA00023242"/>
    </source>
</evidence>
<dbReference type="GO" id="GO:0007129">
    <property type="term" value="P:homologous chromosome pairing at meiosis"/>
    <property type="evidence" value="ECO:0007669"/>
    <property type="project" value="TreeGrafter"/>
</dbReference>
<dbReference type="OrthoDB" id="27031at2759"/>
<evidence type="ECO:0000256" key="3">
    <source>
        <dbReference type="ARBA" id="ARBA00022843"/>
    </source>
</evidence>
<dbReference type="Pfam" id="PF14631">
    <property type="entry name" value="FancD2"/>
    <property type="match status" value="1"/>
</dbReference>
<dbReference type="GO" id="GO:0005634">
    <property type="term" value="C:nucleus"/>
    <property type="evidence" value="ECO:0007669"/>
    <property type="project" value="UniProtKB-SubCell"/>
</dbReference>
<organism evidence="7 8">
    <name type="scientific">Bicyclus anynana</name>
    <name type="common">Squinting bush brown butterfly</name>
    <dbReference type="NCBI Taxonomy" id="110368"/>
    <lineage>
        <taxon>Eukaryota</taxon>
        <taxon>Metazoa</taxon>
        <taxon>Ecdysozoa</taxon>
        <taxon>Arthropoda</taxon>
        <taxon>Hexapoda</taxon>
        <taxon>Insecta</taxon>
        <taxon>Pterygota</taxon>
        <taxon>Neoptera</taxon>
        <taxon>Endopterygota</taxon>
        <taxon>Lepidoptera</taxon>
        <taxon>Glossata</taxon>
        <taxon>Ditrysia</taxon>
        <taxon>Papilionoidea</taxon>
        <taxon>Nymphalidae</taxon>
        <taxon>Satyrinae</taxon>
        <taxon>Satyrini</taxon>
        <taxon>Mycalesina</taxon>
        <taxon>Bicyclus</taxon>
    </lineage>
</organism>
<comment type="subcellular location">
    <subcellularLocation>
        <location evidence="1">Nucleus</location>
    </subcellularLocation>
</comment>
<dbReference type="GO" id="GO:0031573">
    <property type="term" value="P:mitotic intra-S DNA damage checkpoint signaling"/>
    <property type="evidence" value="ECO:0007669"/>
    <property type="project" value="TreeGrafter"/>
</dbReference>
<name>A0A6J1N958_BICAN</name>
<dbReference type="Proteomes" id="UP001652582">
    <property type="component" value="Chromosome 1"/>
</dbReference>
<gene>
    <name evidence="8" type="primary">LOC112048356</name>
</gene>
<accession>A0A6J1N958</accession>
<dbReference type="PANTHER" id="PTHR32086:SF0">
    <property type="entry name" value="FANCONI ANEMIA GROUP D2 PROTEIN"/>
    <property type="match status" value="1"/>
</dbReference>
<dbReference type="GO" id="GO:0070182">
    <property type="term" value="F:DNA polymerase binding"/>
    <property type="evidence" value="ECO:0007669"/>
    <property type="project" value="TreeGrafter"/>
</dbReference>